<evidence type="ECO:0000313" key="2">
    <source>
        <dbReference type="EMBL" id="GIX66333.1"/>
    </source>
</evidence>
<keyword evidence="3" id="KW-1185">Reference proteome</keyword>
<name>A0AAV4M2X9_BABCB</name>
<protein>
    <submittedName>
        <fullName evidence="2">Di- and tripeptidase</fullName>
    </submittedName>
</protein>
<gene>
    <name evidence="2" type="ORF">BcabD6B2_57690</name>
</gene>
<dbReference type="InterPro" id="IPR015943">
    <property type="entry name" value="WD40/YVTN_repeat-like_dom_sf"/>
</dbReference>
<evidence type="ECO:0000256" key="1">
    <source>
        <dbReference type="SAM" id="MobiDB-lite"/>
    </source>
</evidence>
<proteinExistence type="predicted"/>
<comment type="caution">
    <text evidence="2">The sequence shown here is derived from an EMBL/GenBank/DDBJ whole genome shotgun (WGS) entry which is preliminary data.</text>
</comment>
<dbReference type="EMBL" id="BPLF01000006">
    <property type="protein sequence ID" value="GIX66333.1"/>
    <property type="molecule type" value="Genomic_DNA"/>
</dbReference>
<dbReference type="SUPFAM" id="SSF50978">
    <property type="entry name" value="WD40 repeat-like"/>
    <property type="match status" value="1"/>
</dbReference>
<organism evidence="2 3">
    <name type="scientific">Babesia caballi</name>
    <dbReference type="NCBI Taxonomy" id="5871"/>
    <lineage>
        <taxon>Eukaryota</taxon>
        <taxon>Sar</taxon>
        <taxon>Alveolata</taxon>
        <taxon>Apicomplexa</taxon>
        <taxon>Aconoidasida</taxon>
        <taxon>Piroplasmida</taxon>
        <taxon>Babesiidae</taxon>
        <taxon>Babesia</taxon>
    </lineage>
</organism>
<dbReference type="Gene3D" id="2.130.10.10">
    <property type="entry name" value="YVTN repeat-like/Quinoprotein amine dehydrogenase"/>
    <property type="match status" value="1"/>
</dbReference>
<accession>A0AAV4M2X9</accession>
<dbReference type="GeneID" id="94197814"/>
<dbReference type="InterPro" id="IPR036322">
    <property type="entry name" value="WD40_repeat_dom_sf"/>
</dbReference>
<feature type="region of interest" description="Disordered" evidence="1">
    <location>
        <begin position="206"/>
        <end position="229"/>
    </location>
</feature>
<reference evidence="2 3" key="1">
    <citation type="submission" date="2021-06" db="EMBL/GenBank/DDBJ databases">
        <title>Genome sequence of Babesia caballi.</title>
        <authorList>
            <person name="Yamagishi J."/>
            <person name="Kidaka T."/>
            <person name="Ochi A."/>
        </authorList>
    </citation>
    <scope>NUCLEOTIDE SEQUENCE [LARGE SCALE GENOMIC DNA]</scope>
    <source>
        <strain evidence="2">USDA-D6B2</strain>
    </source>
</reference>
<dbReference type="Proteomes" id="UP001497744">
    <property type="component" value="Unassembled WGS sequence"/>
</dbReference>
<dbReference type="RefSeq" id="XP_067718402.1">
    <property type="nucleotide sequence ID" value="XM_067862301.1"/>
</dbReference>
<evidence type="ECO:0000313" key="3">
    <source>
        <dbReference type="Proteomes" id="UP001497744"/>
    </source>
</evidence>
<sequence>MYREGRSMCELAAVAVDERCVYLGFQGSASSVAIFKQADMTIVGLYLHMCGSASKLLAVSGHRKLVCLTSAGYLYVWDTGDDTLESLSRIINDPLTLDGFVHPDVRVRPVVEVAPTNMGDCVDVDYLAEASTLLTLSSGGEVTLRHLTSGVPIGSFCPAEGEGMRALCVKANDRVSSFRNRKGYWIAIGGSKGRIFVTFLPLVEQDGEQDGDHDGDPDGDPDSGATQTPVLDTSDVYTAAQTTSSHVDVKCLTFRQKSSTSASMTLVAGCSDGTVRCFVFKQTEDELQPHKSASYVHCRAAKRGNVSRLLSGCSANGSPYIVTLCSMQLAFDYHTMPSEAAKPSPSDSSTFCTEVLLQTLLPDQCDNYEMLAQVRDVVTDLKPTADDTGYVFTTSDDLYVIRPSDSAFGWHKPQRLEWQSADNTKLMSKLM</sequence>
<dbReference type="AlphaFoldDB" id="A0AAV4M2X9"/>